<sequence>MIVRIHFCPIQQEHGRESMSPSIPILFALLLPLISRSAEGEWGTAGVALLRRTLRYWRKIYNTYDEEVILGYCWADYLAQISVELWMNSAASLSPARERCNTSDWATNSQRNPFPGNVMADAPRRRETLRGHSREKRSLNSTISGFVKDPNGHRIAAGWRVTGERERRRRNAAAEGATAMATAMADKARQGADNVDRGERMIAAMTDCRGRLPIARSGLPREPPPRCCASPANSGAVNPAGDKEVEAGAPREHHVVEYTRRRRVPLPADRGLFAEEEEVEEEKDDAAGRRMSAVERVRRFTGVQNSSASSRSARGHAEPSALRKVDLEVVEQRFLGRALVRNLRALVVAILRTIGTLMQVGQEFMDIADSNSALSCTRTYLWRKLEKWLDT</sequence>
<dbReference type="OrthoDB" id="7546455at2759"/>
<reference evidence="3 4" key="1">
    <citation type="journal article" date="2010" name="Science">
        <title>Genomic comparison of the ants Camponotus floridanus and Harpegnathos saltator.</title>
        <authorList>
            <person name="Bonasio R."/>
            <person name="Zhang G."/>
            <person name="Ye C."/>
            <person name="Mutti N.S."/>
            <person name="Fang X."/>
            <person name="Qin N."/>
            <person name="Donahue G."/>
            <person name="Yang P."/>
            <person name="Li Q."/>
            <person name="Li C."/>
            <person name="Zhang P."/>
            <person name="Huang Z."/>
            <person name="Berger S.L."/>
            <person name="Reinberg D."/>
            <person name="Wang J."/>
            <person name="Liebig J."/>
        </authorList>
    </citation>
    <scope>NUCLEOTIDE SEQUENCE [LARGE SCALE GENOMIC DNA]</scope>
    <source>
        <strain evidence="3 4">R22 G/1</strain>
    </source>
</reference>
<feature type="region of interest" description="Disordered" evidence="1">
    <location>
        <begin position="214"/>
        <end position="243"/>
    </location>
</feature>
<organism evidence="4">
    <name type="scientific">Harpegnathos saltator</name>
    <name type="common">Jerdon's jumping ant</name>
    <dbReference type="NCBI Taxonomy" id="610380"/>
    <lineage>
        <taxon>Eukaryota</taxon>
        <taxon>Metazoa</taxon>
        <taxon>Ecdysozoa</taxon>
        <taxon>Arthropoda</taxon>
        <taxon>Hexapoda</taxon>
        <taxon>Insecta</taxon>
        <taxon>Pterygota</taxon>
        <taxon>Neoptera</taxon>
        <taxon>Endopterygota</taxon>
        <taxon>Hymenoptera</taxon>
        <taxon>Apocrita</taxon>
        <taxon>Aculeata</taxon>
        <taxon>Formicoidea</taxon>
        <taxon>Formicidae</taxon>
        <taxon>Ponerinae</taxon>
        <taxon>Ponerini</taxon>
        <taxon>Harpegnathos</taxon>
    </lineage>
</organism>
<accession>E2B3L6</accession>
<evidence type="ECO:0000256" key="1">
    <source>
        <dbReference type="SAM" id="MobiDB-lite"/>
    </source>
</evidence>
<dbReference type="AlphaFoldDB" id="E2B3L6"/>
<dbReference type="InParanoid" id="E2B3L6"/>
<keyword evidence="4" id="KW-1185">Reference proteome</keyword>
<evidence type="ECO:0000313" key="4">
    <source>
        <dbReference type="Proteomes" id="UP000008237"/>
    </source>
</evidence>
<protein>
    <submittedName>
        <fullName evidence="3">Uncharacterized protein</fullName>
    </submittedName>
</protein>
<gene>
    <name evidence="3" type="ORF">EAI_01017</name>
</gene>
<feature type="signal peptide" evidence="2">
    <location>
        <begin position="1"/>
        <end position="40"/>
    </location>
</feature>
<name>E2B3L6_HARSA</name>
<evidence type="ECO:0000313" key="3">
    <source>
        <dbReference type="EMBL" id="EFN89702.1"/>
    </source>
</evidence>
<evidence type="ECO:0000256" key="2">
    <source>
        <dbReference type="SAM" id="SignalP"/>
    </source>
</evidence>
<keyword evidence="2" id="KW-0732">Signal</keyword>
<dbReference type="EMBL" id="GL445358">
    <property type="protein sequence ID" value="EFN89702.1"/>
    <property type="molecule type" value="Genomic_DNA"/>
</dbReference>
<proteinExistence type="predicted"/>
<dbReference type="Proteomes" id="UP000008237">
    <property type="component" value="Unassembled WGS sequence"/>
</dbReference>
<feature type="chain" id="PRO_5003157569" evidence="2">
    <location>
        <begin position="41"/>
        <end position="391"/>
    </location>
</feature>